<dbReference type="InterPro" id="IPR000421">
    <property type="entry name" value="FA58C"/>
</dbReference>
<keyword evidence="3" id="KW-1185">Reference proteome</keyword>
<dbReference type="EMBL" id="QDEB01014300">
    <property type="protein sequence ID" value="RZC41762.1"/>
    <property type="molecule type" value="Genomic_DNA"/>
</dbReference>
<dbReference type="InterPro" id="IPR008979">
    <property type="entry name" value="Galactose-bd-like_sf"/>
</dbReference>
<dbReference type="Pfam" id="PF00754">
    <property type="entry name" value="F5_F8_type_C"/>
    <property type="match status" value="1"/>
</dbReference>
<dbReference type="PANTHER" id="PTHR46306">
    <property type="entry name" value="BTB/POZ DOMAIN-CONTAINING PROTEIN 9"/>
    <property type="match status" value="1"/>
</dbReference>
<name>A0A482W9C6_ASBVE</name>
<dbReference type="GO" id="GO:0048512">
    <property type="term" value="P:circadian behavior"/>
    <property type="evidence" value="ECO:0007669"/>
    <property type="project" value="TreeGrafter"/>
</dbReference>
<evidence type="ECO:0000313" key="3">
    <source>
        <dbReference type="Proteomes" id="UP000292052"/>
    </source>
</evidence>
<organism evidence="2 3">
    <name type="scientific">Asbolus verrucosus</name>
    <name type="common">Desert ironclad beetle</name>
    <dbReference type="NCBI Taxonomy" id="1661398"/>
    <lineage>
        <taxon>Eukaryota</taxon>
        <taxon>Metazoa</taxon>
        <taxon>Ecdysozoa</taxon>
        <taxon>Arthropoda</taxon>
        <taxon>Hexapoda</taxon>
        <taxon>Insecta</taxon>
        <taxon>Pterygota</taxon>
        <taxon>Neoptera</taxon>
        <taxon>Endopterygota</taxon>
        <taxon>Coleoptera</taxon>
        <taxon>Polyphaga</taxon>
        <taxon>Cucujiformia</taxon>
        <taxon>Tenebrionidae</taxon>
        <taxon>Pimeliinae</taxon>
        <taxon>Asbolus</taxon>
    </lineage>
</organism>
<dbReference type="InterPro" id="IPR052407">
    <property type="entry name" value="BTB_POZ_domain_cont_9"/>
</dbReference>
<feature type="domain" description="F5/8 type C" evidence="1">
    <location>
        <begin position="20"/>
        <end position="125"/>
    </location>
</feature>
<dbReference type="STRING" id="1661398.A0A482W9C6"/>
<dbReference type="Proteomes" id="UP000292052">
    <property type="component" value="Unassembled WGS sequence"/>
</dbReference>
<dbReference type="GO" id="GO:0008344">
    <property type="term" value="P:adult locomotory behavior"/>
    <property type="evidence" value="ECO:0007669"/>
    <property type="project" value="TreeGrafter"/>
</dbReference>
<dbReference type="PANTHER" id="PTHR46306:SF1">
    <property type="entry name" value="BTB_POZ DOMAIN-CONTAINING PROTEIN 9"/>
    <property type="match status" value="1"/>
</dbReference>
<protein>
    <submittedName>
        <fullName evidence="2">F5 F8 type C domain containing protein</fullName>
    </submittedName>
</protein>
<dbReference type="AlphaFoldDB" id="A0A482W9C6"/>
<gene>
    <name evidence="2" type="ORF">BDFB_013150</name>
</gene>
<dbReference type="GO" id="GO:0005737">
    <property type="term" value="C:cytoplasm"/>
    <property type="evidence" value="ECO:0007669"/>
    <property type="project" value="TreeGrafter"/>
</dbReference>
<proteinExistence type="predicted"/>
<comment type="caution">
    <text evidence="2">The sequence shown here is derived from an EMBL/GenBank/DDBJ whole genome shotgun (WGS) entry which is preliminary data.</text>
</comment>
<dbReference type="GO" id="GO:0050804">
    <property type="term" value="P:modulation of chemical synaptic transmission"/>
    <property type="evidence" value="ECO:0007669"/>
    <property type="project" value="TreeGrafter"/>
</dbReference>
<reference evidence="2 3" key="1">
    <citation type="submission" date="2017-03" db="EMBL/GenBank/DDBJ databases">
        <title>Genome of the blue death feigning beetle - Asbolus verrucosus.</title>
        <authorList>
            <person name="Rider S.D."/>
        </authorList>
    </citation>
    <scope>NUCLEOTIDE SEQUENCE [LARGE SCALE GENOMIC DNA]</scope>
    <source>
        <strain evidence="2">Butters</strain>
        <tissue evidence="2">Head and leg muscle</tissue>
    </source>
</reference>
<dbReference type="SUPFAM" id="SSF49785">
    <property type="entry name" value="Galactose-binding domain-like"/>
    <property type="match status" value="1"/>
</dbReference>
<evidence type="ECO:0000259" key="1">
    <source>
        <dbReference type="Pfam" id="PF00754"/>
    </source>
</evidence>
<dbReference type="OrthoDB" id="9997739at2759"/>
<evidence type="ECO:0000313" key="2">
    <source>
        <dbReference type="EMBL" id="RZC41762.1"/>
    </source>
</evidence>
<dbReference type="Gene3D" id="2.60.120.260">
    <property type="entry name" value="Galactose-binding domain-like"/>
    <property type="match status" value="1"/>
</dbReference>
<accession>A0A482W9C6</accession>
<sequence length="165" mass="19001">MDENIATPQHQAEAISGKDTAFLLTGNRDVGKYARHTIGDQNGITVKLATPAFINHIYMMLWDKEMRYYCYYVEVSLDQRKWKKVIDYSHSSCRSYQNLFLEEEIVQYIRVVGTHNTANNEFHLIFLEDHYKTSIPRIVNGVICPITNVATLDKKAIVIEGQVSI</sequence>